<reference evidence="2" key="1">
    <citation type="submission" date="2020-10" db="EMBL/GenBank/DDBJ databases">
        <title>Taxonomic study of unclassified bacteria belonging to the class Ktedonobacteria.</title>
        <authorList>
            <person name="Yabe S."/>
            <person name="Wang C.M."/>
            <person name="Zheng Y."/>
            <person name="Sakai Y."/>
            <person name="Cavaletti L."/>
            <person name="Monciardini P."/>
            <person name="Donadio S."/>
        </authorList>
    </citation>
    <scope>NUCLEOTIDE SEQUENCE</scope>
    <source>
        <strain evidence="2">ID150040</strain>
    </source>
</reference>
<evidence type="ECO:0000259" key="1">
    <source>
        <dbReference type="Pfam" id="PF01965"/>
    </source>
</evidence>
<gene>
    <name evidence="2" type="ORF">KSF_045940</name>
</gene>
<proteinExistence type="predicted"/>
<feature type="domain" description="DJ-1/PfpI" evidence="1">
    <location>
        <begin position="4"/>
        <end position="174"/>
    </location>
</feature>
<dbReference type="Pfam" id="PF01965">
    <property type="entry name" value="DJ-1_PfpI"/>
    <property type="match status" value="1"/>
</dbReference>
<dbReference type="InterPro" id="IPR052158">
    <property type="entry name" value="INH-QAR"/>
</dbReference>
<dbReference type="PANTHER" id="PTHR43130">
    <property type="entry name" value="ARAC-FAMILY TRANSCRIPTIONAL REGULATOR"/>
    <property type="match status" value="1"/>
</dbReference>
<dbReference type="AlphaFoldDB" id="A0A8J3IQP0"/>
<dbReference type="Gene3D" id="3.40.50.880">
    <property type="match status" value="1"/>
</dbReference>
<dbReference type="RefSeq" id="WP_220205274.1">
    <property type="nucleotide sequence ID" value="NZ_BNJK01000001.1"/>
</dbReference>
<dbReference type="Proteomes" id="UP000597444">
    <property type="component" value="Unassembled WGS sequence"/>
</dbReference>
<evidence type="ECO:0000313" key="2">
    <source>
        <dbReference type="EMBL" id="GHO94546.1"/>
    </source>
</evidence>
<name>A0A8J3IQP0_9CHLR</name>
<organism evidence="2 3">
    <name type="scientific">Reticulibacter mediterranei</name>
    <dbReference type="NCBI Taxonomy" id="2778369"/>
    <lineage>
        <taxon>Bacteria</taxon>
        <taxon>Bacillati</taxon>
        <taxon>Chloroflexota</taxon>
        <taxon>Ktedonobacteria</taxon>
        <taxon>Ktedonobacterales</taxon>
        <taxon>Reticulibacteraceae</taxon>
        <taxon>Reticulibacter</taxon>
    </lineage>
</organism>
<keyword evidence="3" id="KW-1185">Reference proteome</keyword>
<dbReference type="SUPFAM" id="SSF52317">
    <property type="entry name" value="Class I glutamine amidotransferase-like"/>
    <property type="match status" value="1"/>
</dbReference>
<dbReference type="InterPro" id="IPR029062">
    <property type="entry name" value="Class_I_gatase-like"/>
</dbReference>
<protein>
    <submittedName>
        <fullName evidence="2">AraC family transcriptional regulator</fullName>
    </submittedName>
</protein>
<dbReference type="GO" id="GO:0006355">
    <property type="term" value="P:regulation of DNA-templated transcription"/>
    <property type="evidence" value="ECO:0007669"/>
    <property type="project" value="TreeGrafter"/>
</dbReference>
<dbReference type="PANTHER" id="PTHR43130:SF14">
    <property type="entry name" value="DJ-1_PFPI DOMAIN-CONTAINING PROTEIN"/>
    <property type="match status" value="1"/>
</dbReference>
<dbReference type="InterPro" id="IPR002818">
    <property type="entry name" value="DJ-1/PfpI"/>
</dbReference>
<dbReference type="CDD" id="cd03139">
    <property type="entry name" value="GATase1_PfpI_2"/>
    <property type="match status" value="1"/>
</dbReference>
<sequence>MTRNVAILIFDDVEVLDFCGPFEVFSVTGQRDGGETPFHVYTVATKNGPILARNGLSVNPRYTIENCPQPDVLLVPGGYGTRRLVHDETILQWIKAQSERVELLLSVCTGALLLGKVGLLDGLSATTHWAAMDELRAVAPNTEIRPDERYVDNGKIVLSAGVSAGIDMALYIVSRLLGTAQAAETARHMQYDHWKEPIESK</sequence>
<accession>A0A8J3IQP0</accession>
<dbReference type="EMBL" id="BNJK01000001">
    <property type="protein sequence ID" value="GHO94546.1"/>
    <property type="molecule type" value="Genomic_DNA"/>
</dbReference>
<comment type="caution">
    <text evidence="2">The sequence shown here is derived from an EMBL/GenBank/DDBJ whole genome shotgun (WGS) entry which is preliminary data.</text>
</comment>
<evidence type="ECO:0000313" key="3">
    <source>
        <dbReference type="Proteomes" id="UP000597444"/>
    </source>
</evidence>